<dbReference type="Gene3D" id="1.10.510.10">
    <property type="entry name" value="Transferase(Phosphotransferase) domain 1"/>
    <property type="match status" value="1"/>
</dbReference>
<dbReference type="InterPro" id="IPR046958">
    <property type="entry name" value="RBK1/2/STUNTED"/>
</dbReference>
<dbReference type="PANTHER" id="PTHR47987">
    <property type="entry name" value="OS08G0249100 PROTEIN"/>
    <property type="match status" value="1"/>
</dbReference>
<protein>
    <recommendedName>
        <fullName evidence="3">Serine-threonine/tyrosine-protein kinase catalytic domain-containing protein</fullName>
    </recommendedName>
</protein>
<dbReference type="EMBL" id="BT071391">
    <property type="protein sequence ID" value="ACN40853.1"/>
    <property type="molecule type" value="mRNA"/>
</dbReference>
<sequence>MYAFGMVLLELITGRKPIDTKIPKGQESLILWARSLLQDRNMRNLADKCLQDVSDTNEMRQNDPCCYTLSKANTSLPALHELSNLSLSIHFYMIQEFVDFHECILQLLPLSVFFRGILNLQEWL</sequence>
<dbReference type="EMBL" id="EF085361">
    <property type="protein sequence ID" value="ABK24668.1"/>
    <property type="molecule type" value="mRNA"/>
</dbReference>
<proteinExistence type="evidence at transcript level"/>
<evidence type="ECO:0000313" key="2">
    <source>
        <dbReference type="EMBL" id="ACN40853.1"/>
    </source>
</evidence>
<dbReference type="InterPro" id="IPR011009">
    <property type="entry name" value="Kinase-like_dom_sf"/>
</dbReference>
<evidence type="ECO:0000313" key="1">
    <source>
        <dbReference type="EMBL" id="ABK24668.1"/>
    </source>
</evidence>
<reference evidence="1" key="1">
    <citation type="journal article" date="2008" name="BMC Genomics">
        <title>A conifer genomics resource of 200,000 spruce (Picea spp.) ESTs and 6,464 high-quality, sequence-finished full-length cDNAs for Sitka spruce (Picea sitchensis).</title>
        <authorList>
            <person name="Ralph S.G."/>
            <person name="Chun H.J."/>
            <person name="Kolosova N."/>
            <person name="Cooper D."/>
            <person name="Oddy C."/>
            <person name="Ritland C.E."/>
            <person name="Kirkpatrick R."/>
            <person name="Moore R."/>
            <person name="Barber S."/>
            <person name="Holt R.A."/>
            <person name="Jones S.J."/>
            <person name="Marra M.A."/>
            <person name="Douglas C.J."/>
            <person name="Ritland K."/>
            <person name="Bohlmann J."/>
        </authorList>
    </citation>
    <scope>NUCLEOTIDE SEQUENCE</scope>
    <source>
        <tissue evidence="1">Bark</tissue>
    </source>
</reference>
<dbReference type="AlphaFoldDB" id="A9NVK7"/>
<dbReference type="PANTHER" id="PTHR47987:SF11">
    <property type="entry name" value="RECEPTOR-LIKE CYTOSOLIC SERINE_THREONINE-PROTEIN KINASE RBK1 ISOFORM X1"/>
    <property type="match status" value="1"/>
</dbReference>
<evidence type="ECO:0008006" key="3">
    <source>
        <dbReference type="Google" id="ProtNLM"/>
    </source>
</evidence>
<organism evidence="1">
    <name type="scientific">Picea sitchensis</name>
    <name type="common">Sitka spruce</name>
    <name type="synonym">Pinus sitchensis</name>
    <dbReference type="NCBI Taxonomy" id="3332"/>
    <lineage>
        <taxon>Eukaryota</taxon>
        <taxon>Viridiplantae</taxon>
        <taxon>Streptophyta</taxon>
        <taxon>Embryophyta</taxon>
        <taxon>Tracheophyta</taxon>
        <taxon>Spermatophyta</taxon>
        <taxon>Pinopsida</taxon>
        <taxon>Pinidae</taxon>
        <taxon>Conifers I</taxon>
        <taxon>Pinales</taxon>
        <taxon>Pinaceae</taxon>
        <taxon>Picea</taxon>
    </lineage>
</organism>
<reference evidence="2" key="2">
    <citation type="submission" date="2009-02" db="EMBL/GenBank/DDBJ databases">
        <title>Full length sequence-verified cDNA sequences from Sitka spruce (Picea sitchensis).</title>
        <authorList>
            <person name="Reid K.E."/>
            <person name="Liao N."/>
            <person name="Ralph S."/>
            <person name="Kolosova N."/>
            <person name="Oddy C."/>
            <person name="Moore R."/>
            <person name="Mayo M."/>
            <person name="Wagner S."/>
            <person name="King J."/>
            <person name="Yanchuk A."/>
            <person name="Holt R."/>
            <person name="Jones S."/>
            <person name="Marra M."/>
            <person name="Ritland C.E."/>
            <person name="Ritland K."/>
            <person name="Bohlmann J."/>
        </authorList>
    </citation>
    <scope>NUCLEOTIDE SEQUENCE</scope>
    <source>
        <tissue evidence="2">Bark</tissue>
    </source>
</reference>
<name>A9NVK7_PICSI</name>
<dbReference type="SUPFAM" id="SSF56112">
    <property type="entry name" value="Protein kinase-like (PK-like)"/>
    <property type="match status" value="1"/>
</dbReference>
<accession>A9NVK7</accession>
<dbReference type="OMA" id="DFHECIL"/>